<gene>
    <name evidence="4" type="ORF">BXYJ_LOCUS5627</name>
</gene>
<keyword evidence="1" id="KW-0812">Transmembrane</keyword>
<evidence type="ECO:0000256" key="1">
    <source>
        <dbReference type="SAM" id="Phobius"/>
    </source>
</evidence>
<organism evidence="5 7">
    <name type="scientific">Bursaphelenchus xylophilus</name>
    <name type="common">Pinewood nematode worm</name>
    <name type="synonym">Aphelenchoides xylophilus</name>
    <dbReference type="NCBI Taxonomy" id="6326"/>
    <lineage>
        <taxon>Eukaryota</taxon>
        <taxon>Metazoa</taxon>
        <taxon>Ecdysozoa</taxon>
        <taxon>Nematoda</taxon>
        <taxon>Chromadorea</taxon>
        <taxon>Rhabditida</taxon>
        <taxon>Tylenchina</taxon>
        <taxon>Tylenchomorpha</taxon>
        <taxon>Aphelenchoidea</taxon>
        <taxon>Aphelenchoididae</taxon>
        <taxon>Bursaphelenchus</taxon>
    </lineage>
</organism>
<dbReference type="Proteomes" id="UP000659654">
    <property type="component" value="Unassembled WGS sequence"/>
</dbReference>
<dbReference type="Proteomes" id="UP000095284">
    <property type="component" value="Unplaced"/>
</dbReference>
<evidence type="ECO:0000259" key="3">
    <source>
        <dbReference type="Pfam" id="PF25330"/>
    </source>
</evidence>
<evidence type="ECO:0000313" key="7">
    <source>
        <dbReference type="WBParaSite" id="BXY_0295300.1"/>
    </source>
</evidence>
<dbReference type="OrthoDB" id="5862752at2759"/>
<name>A0A1I7RQG0_BURXY</name>
<keyword evidence="2" id="KW-0732">Signal</keyword>
<keyword evidence="1" id="KW-1133">Transmembrane helix</keyword>
<accession>A0A1I7RQG0</accession>
<dbReference type="AlphaFoldDB" id="A0A1I7RQG0"/>
<feature type="chain" id="PRO_5035549125" evidence="2">
    <location>
        <begin position="16"/>
        <end position="212"/>
    </location>
</feature>
<evidence type="ECO:0000256" key="2">
    <source>
        <dbReference type="SAM" id="SignalP"/>
    </source>
</evidence>
<dbReference type="WBParaSite" id="BXY_0295300.1">
    <property type="protein sequence ID" value="BXY_0295300.1"/>
    <property type="gene ID" value="BXY_0295300"/>
</dbReference>
<dbReference type="EMBL" id="CAJFDI010000003">
    <property type="protein sequence ID" value="CAD5219335.1"/>
    <property type="molecule type" value="Genomic_DNA"/>
</dbReference>
<dbReference type="InterPro" id="IPR057569">
    <property type="entry name" value="C2_nem"/>
</dbReference>
<proteinExistence type="predicted"/>
<dbReference type="EMBL" id="CAJFCV020000003">
    <property type="protein sequence ID" value="CAG9104511.1"/>
    <property type="molecule type" value="Genomic_DNA"/>
</dbReference>
<sequence length="212" mass="24042">MLSLLILLPIFMVQAGEYLPKMQVVVEVGEFNLKTGCLDETLCTVKTLDLSTHGEVTKMRFSRDFAKIQTPEVFIFTLYKEDLKSTDLLVELAGIDPQFGFDRVCDEMDKPFAINLNEMNTPQTVQLEGMCFTLTAKITIVKLFASSPLKYDFLVKKEMETNLQIILIVLLSLLLILLVIPSAFLAKRFCTHREKPLKMNAPIQKETLMQAA</sequence>
<dbReference type="Proteomes" id="UP000582659">
    <property type="component" value="Unassembled WGS sequence"/>
</dbReference>
<feature type="transmembrane region" description="Helical" evidence="1">
    <location>
        <begin position="165"/>
        <end position="186"/>
    </location>
</feature>
<protein>
    <submittedName>
        <fullName evidence="4">(pine wood nematode) hypothetical protein</fullName>
    </submittedName>
</protein>
<evidence type="ECO:0000313" key="4">
    <source>
        <dbReference type="EMBL" id="CAD5219335.1"/>
    </source>
</evidence>
<evidence type="ECO:0000313" key="5">
    <source>
        <dbReference type="Proteomes" id="UP000095284"/>
    </source>
</evidence>
<keyword evidence="1" id="KW-0472">Membrane</keyword>
<feature type="domain" description="C2" evidence="3">
    <location>
        <begin position="22"/>
        <end position="140"/>
    </location>
</feature>
<reference evidence="4" key="2">
    <citation type="submission" date="2020-09" db="EMBL/GenBank/DDBJ databases">
        <authorList>
            <person name="Kikuchi T."/>
        </authorList>
    </citation>
    <scope>NUCLEOTIDE SEQUENCE</scope>
    <source>
        <strain evidence="4">Ka4C1</strain>
    </source>
</reference>
<keyword evidence="6" id="KW-1185">Reference proteome</keyword>
<dbReference type="Pfam" id="PF25330">
    <property type="entry name" value="C2_nem"/>
    <property type="match status" value="1"/>
</dbReference>
<reference evidence="7" key="1">
    <citation type="submission" date="2016-11" db="UniProtKB">
        <authorList>
            <consortium name="WormBaseParasite"/>
        </authorList>
    </citation>
    <scope>IDENTIFICATION</scope>
</reference>
<evidence type="ECO:0000313" key="6">
    <source>
        <dbReference type="Proteomes" id="UP000659654"/>
    </source>
</evidence>
<feature type="signal peptide" evidence="2">
    <location>
        <begin position="1"/>
        <end position="15"/>
    </location>
</feature>
<dbReference type="SMR" id="A0A1I7RQG0"/>